<reference evidence="1 2" key="1">
    <citation type="submission" date="2013-11" db="EMBL/GenBank/DDBJ databases">
        <title>Draft genome sequence and annotation of the entomopathogenic bacterium, Xenorhabdus cabanillasi strain JM26.</title>
        <authorList>
            <person name="Gualtieri M."/>
            <person name="Ogier J.C."/>
            <person name="Pages S."/>
            <person name="Givaudan A."/>
            <person name="Gaudriault S."/>
        </authorList>
    </citation>
    <scope>NUCLEOTIDE SEQUENCE [LARGE SCALE GENOMIC DNA]</scope>
    <source>
        <strain evidence="1 2">JM26</strain>
    </source>
</reference>
<comment type="caution">
    <text evidence="1">The sequence shown here is derived from an EMBL/GenBank/DDBJ whole genome shotgun (WGS) entry which is preliminary data.</text>
</comment>
<proteinExistence type="predicted"/>
<dbReference type="AlphaFoldDB" id="W1J887"/>
<sequence length="39" mass="4518">MLLNDFITLPLVIKVMTIWLKMYSGPGQRKLPMRQVTLA</sequence>
<name>W1J887_9GAMM</name>
<dbReference type="EMBL" id="CBXE010000477">
    <property type="protein sequence ID" value="CDL86952.1"/>
    <property type="molecule type" value="Genomic_DNA"/>
</dbReference>
<dbReference type="Proteomes" id="UP000019197">
    <property type="component" value="Unassembled WGS sequence"/>
</dbReference>
<evidence type="ECO:0000313" key="2">
    <source>
        <dbReference type="Proteomes" id="UP000019197"/>
    </source>
</evidence>
<gene>
    <name evidence="1" type="ORF">XCR1_810005</name>
</gene>
<evidence type="ECO:0000313" key="1">
    <source>
        <dbReference type="EMBL" id="CDL86952.1"/>
    </source>
</evidence>
<organism evidence="1 2">
    <name type="scientific">Xenorhabdus cabanillasii JM26</name>
    <dbReference type="NCBI Taxonomy" id="1427517"/>
    <lineage>
        <taxon>Bacteria</taxon>
        <taxon>Pseudomonadati</taxon>
        <taxon>Pseudomonadota</taxon>
        <taxon>Gammaproteobacteria</taxon>
        <taxon>Enterobacterales</taxon>
        <taxon>Morganellaceae</taxon>
        <taxon>Xenorhabdus</taxon>
    </lineage>
</organism>
<protein>
    <submittedName>
        <fullName evidence="1">Uncharacterized protein</fullName>
    </submittedName>
</protein>
<accession>W1J887</accession>